<gene>
    <name evidence="2" type="ORF">Lalb_Chr23g0276691</name>
</gene>
<dbReference type="AlphaFoldDB" id="A0A6A4NMB3"/>
<proteinExistence type="predicted"/>
<name>A0A6A4NMB3_LUPAL</name>
<accession>A0A6A4NMB3</accession>
<sequence length="67" mass="7242">MLLNLTHHMIRFTGATGKPNSHKASIGKNQVPNTSNIGESNSVPMNVDAPPIQDETHCYCIGLLLVD</sequence>
<reference evidence="3" key="1">
    <citation type="journal article" date="2020" name="Nat. Commun.">
        <title>Genome sequence of the cluster root forming white lupin.</title>
        <authorList>
            <person name="Hufnagel B."/>
            <person name="Marques A."/>
            <person name="Soriano A."/>
            <person name="Marques L."/>
            <person name="Divol F."/>
            <person name="Doumas P."/>
            <person name="Sallet E."/>
            <person name="Mancinotti D."/>
            <person name="Carrere S."/>
            <person name="Marande W."/>
            <person name="Arribat S."/>
            <person name="Keller J."/>
            <person name="Huneau C."/>
            <person name="Blein T."/>
            <person name="Aime D."/>
            <person name="Laguerre M."/>
            <person name="Taylor J."/>
            <person name="Schubert V."/>
            <person name="Nelson M."/>
            <person name="Geu-Flores F."/>
            <person name="Crespi M."/>
            <person name="Gallardo-Guerrero K."/>
            <person name="Delaux P.-M."/>
            <person name="Salse J."/>
            <person name="Berges H."/>
            <person name="Guyot R."/>
            <person name="Gouzy J."/>
            <person name="Peret B."/>
        </authorList>
    </citation>
    <scope>NUCLEOTIDE SEQUENCE [LARGE SCALE GENOMIC DNA]</scope>
    <source>
        <strain evidence="3">cv. Amiga</strain>
    </source>
</reference>
<protein>
    <submittedName>
        <fullName evidence="2">Uncharacterized protein</fullName>
    </submittedName>
</protein>
<dbReference type="EMBL" id="WOCE01000023">
    <property type="protein sequence ID" value="KAE9587698.1"/>
    <property type="molecule type" value="Genomic_DNA"/>
</dbReference>
<organism evidence="2 3">
    <name type="scientific">Lupinus albus</name>
    <name type="common">White lupine</name>
    <name type="synonym">Lupinus termis</name>
    <dbReference type="NCBI Taxonomy" id="3870"/>
    <lineage>
        <taxon>Eukaryota</taxon>
        <taxon>Viridiplantae</taxon>
        <taxon>Streptophyta</taxon>
        <taxon>Embryophyta</taxon>
        <taxon>Tracheophyta</taxon>
        <taxon>Spermatophyta</taxon>
        <taxon>Magnoliopsida</taxon>
        <taxon>eudicotyledons</taxon>
        <taxon>Gunneridae</taxon>
        <taxon>Pentapetalae</taxon>
        <taxon>rosids</taxon>
        <taxon>fabids</taxon>
        <taxon>Fabales</taxon>
        <taxon>Fabaceae</taxon>
        <taxon>Papilionoideae</taxon>
        <taxon>50 kb inversion clade</taxon>
        <taxon>genistoids sensu lato</taxon>
        <taxon>core genistoids</taxon>
        <taxon>Genisteae</taxon>
        <taxon>Lupinus</taxon>
    </lineage>
</organism>
<evidence type="ECO:0000313" key="2">
    <source>
        <dbReference type="EMBL" id="KAE9587698.1"/>
    </source>
</evidence>
<keyword evidence="3" id="KW-1185">Reference proteome</keyword>
<evidence type="ECO:0000256" key="1">
    <source>
        <dbReference type="SAM" id="MobiDB-lite"/>
    </source>
</evidence>
<feature type="compositionally biased region" description="Polar residues" evidence="1">
    <location>
        <begin position="18"/>
        <end position="44"/>
    </location>
</feature>
<comment type="caution">
    <text evidence="2">The sequence shown here is derived from an EMBL/GenBank/DDBJ whole genome shotgun (WGS) entry which is preliminary data.</text>
</comment>
<feature type="region of interest" description="Disordered" evidence="1">
    <location>
        <begin position="14"/>
        <end position="48"/>
    </location>
</feature>
<evidence type="ECO:0000313" key="3">
    <source>
        <dbReference type="Proteomes" id="UP000447434"/>
    </source>
</evidence>
<dbReference type="Proteomes" id="UP000447434">
    <property type="component" value="Chromosome 23"/>
</dbReference>